<proteinExistence type="predicted"/>
<dbReference type="Pfam" id="PF14376">
    <property type="entry name" value="Haem_bd"/>
    <property type="match status" value="1"/>
</dbReference>
<dbReference type="RefSeq" id="WP_079666776.1">
    <property type="nucleotide sequence ID" value="NZ_FUYZ01000004.1"/>
</dbReference>
<dbReference type="Proteomes" id="UP000191112">
    <property type="component" value="Unassembled WGS sequence"/>
</dbReference>
<gene>
    <name evidence="2" type="ORF">SAMN05660477_01522</name>
</gene>
<dbReference type="STRING" id="619805.SAMN05660477_01522"/>
<feature type="domain" description="Haem-binding" evidence="1">
    <location>
        <begin position="9"/>
        <end position="144"/>
    </location>
</feature>
<evidence type="ECO:0000259" key="1">
    <source>
        <dbReference type="SMART" id="SM01235"/>
    </source>
</evidence>
<evidence type="ECO:0000313" key="3">
    <source>
        <dbReference type="Proteomes" id="UP000191112"/>
    </source>
</evidence>
<dbReference type="EMBL" id="FUYZ01000004">
    <property type="protein sequence ID" value="SKB86870.1"/>
    <property type="molecule type" value="Genomic_DNA"/>
</dbReference>
<dbReference type="AlphaFoldDB" id="A0A1T5ET26"/>
<reference evidence="2 3" key="1">
    <citation type="submission" date="2017-02" db="EMBL/GenBank/DDBJ databases">
        <authorList>
            <person name="Peterson S.W."/>
        </authorList>
    </citation>
    <scope>NUCLEOTIDE SEQUENCE [LARGE SCALE GENOMIC DNA]</scope>
    <source>
        <strain evidence="2 3">DSM 22323</strain>
    </source>
</reference>
<name>A0A1T5ET26_9FLAO</name>
<sequence>MKKVITVLLVAFIMIQFFPIDKINPEINPQMDFVNTKKPSITVAKILKTSCYDCHSNETKYPWYADIAPASWFVKNHIDEGRIKLNFSTWATYEPKRQAHKLEESIEMLEKDEMPLESYLLGHPEAKLTPETKKLLIEYFRQVKQDTEEANIF</sequence>
<organism evidence="2 3">
    <name type="scientific">Soonwooa buanensis</name>
    <dbReference type="NCBI Taxonomy" id="619805"/>
    <lineage>
        <taxon>Bacteria</taxon>
        <taxon>Pseudomonadati</taxon>
        <taxon>Bacteroidota</taxon>
        <taxon>Flavobacteriia</taxon>
        <taxon>Flavobacteriales</taxon>
        <taxon>Weeksellaceae</taxon>
        <taxon>Chryseobacterium group</taxon>
        <taxon>Soonwooa</taxon>
    </lineage>
</organism>
<protein>
    <submittedName>
        <fullName evidence="2">Haem-binding domain-containing protein</fullName>
    </submittedName>
</protein>
<accession>A0A1T5ET26</accession>
<dbReference type="InterPro" id="IPR025992">
    <property type="entry name" value="Haem-bd"/>
</dbReference>
<evidence type="ECO:0000313" key="2">
    <source>
        <dbReference type="EMBL" id="SKB86870.1"/>
    </source>
</evidence>
<keyword evidence="3" id="KW-1185">Reference proteome</keyword>
<dbReference type="OrthoDB" id="196738at2"/>
<dbReference type="SMART" id="SM01235">
    <property type="entry name" value="Haem_bd"/>
    <property type="match status" value="1"/>
</dbReference>